<dbReference type="PROSITE" id="PS00369">
    <property type="entry name" value="PTS_HPR_HIS"/>
    <property type="match status" value="1"/>
</dbReference>
<dbReference type="PRINTS" id="PR00107">
    <property type="entry name" value="PHOSPHOCPHPR"/>
</dbReference>
<dbReference type="InterPro" id="IPR000032">
    <property type="entry name" value="HPr-like"/>
</dbReference>
<keyword evidence="7" id="KW-1185">Reference proteome</keyword>
<dbReference type="Pfam" id="PF00381">
    <property type="entry name" value="PTS-HPr"/>
    <property type="match status" value="1"/>
</dbReference>
<dbReference type="RefSeq" id="WP_143870589.1">
    <property type="nucleotide sequence ID" value="NZ_CP041660.1"/>
</dbReference>
<protein>
    <submittedName>
        <fullName evidence="6">HPr family phosphocarrier protein</fullName>
    </submittedName>
</protein>
<dbReference type="InterPro" id="IPR050399">
    <property type="entry name" value="HPr"/>
</dbReference>
<dbReference type="EMBL" id="JBELOE010000259">
    <property type="protein sequence ID" value="MER2493292.1"/>
    <property type="molecule type" value="Genomic_DNA"/>
</dbReference>
<evidence type="ECO:0000256" key="4">
    <source>
        <dbReference type="ARBA" id="ARBA00022683"/>
    </source>
</evidence>
<comment type="subcellular location">
    <subcellularLocation>
        <location evidence="1">Cytoplasm</location>
    </subcellularLocation>
</comment>
<comment type="similarity">
    <text evidence="2">Belongs to the HPr family.</text>
</comment>
<proteinExistence type="inferred from homology"/>
<evidence type="ECO:0000256" key="1">
    <source>
        <dbReference type="ARBA" id="ARBA00004496"/>
    </source>
</evidence>
<dbReference type="InterPro" id="IPR035895">
    <property type="entry name" value="HPr-like_sf"/>
</dbReference>
<name>A0ABV1RK28_9ALTE</name>
<comment type="caution">
    <text evidence="6">The sequence shown here is derived from an EMBL/GenBank/DDBJ whole genome shotgun (WGS) entry which is preliminary data.</text>
</comment>
<keyword evidence="4" id="KW-0598">Phosphotransferase system</keyword>
<dbReference type="PROSITE" id="PS00589">
    <property type="entry name" value="PTS_HPR_SER"/>
    <property type="match status" value="1"/>
</dbReference>
<dbReference type="InterPro" id="IPR001020">
    <property type="entry name" value="PTS_HPr_His_P_site"/>
</dbReference>
<dbReference type="PANTHER" id="PTHR33705">
    <property type="entry name" value="PHOSPHOCARRIER PROTEIN HPR"/>
    <property type="match status" value="1"/>
</dbReference>
<organism evidence="6 7">
    <name type="scientific">Catenovulum sediminis</name>
    <dbReference type="NCBI Taxonomy" id="1740262"/>
    <lineage>
        <taxon>Bacteria</taxon>
        <taxon>Pseudomonadati</taxon>
        <taxon>Pseudomonadota</taxon>
        <taxon>Gammaproteobacteria</taxon>
        <taxon>Alteromonadales</taxon>
        <taxon>Alteromonadaceae</taxon>
        <taxon>Catenovulum</taxon>
    </lineage>
</organism>
<dbReference type="PROSITE" id="PS51350">
    <property type="entry name" value="PTS_HPR_DOM"/>
    <property type="match status" value="1"/>
</dbReference>
<accession>A0ABV1RK28</accession>
<keyword evidence="3" id="KW-0963">Cytoplasm</keyword>
<dbReference type="Gene3D" id="3.30.1340.10">
    <property type="entry name" value="HPr-like"/>
    <property type="match status" value="1"/>
</dbReference>
<dbReference type="PANTHER" id="PTHR33705:SF2">
    <property type="entry name" value="PHOSPHOCARRIER PROTEIN NPR"/>
    <property type="match status" value="1"/>
</dbReference>
<feature type="domain" description="HPr" evidence="5">
    <location>
        <begin position="2"/>
        <end position="89"/>
    </location>
</feature>
<evidence type="ECO:0000313" key="6">
    <source>
        <dbReference type="EMBL" id="MER2493292.1"/>
    </source>
</evidence>
<evidence type="ECO:0000313" key="7">
    <source>
        <dbReference type="Proteomes" id="UP001467690"/>
    </source>
</evidence>
<gene>
    <name evidence="6" type="ORF">ABS311_15540</name>
</gene>
<dbReference type="Proteomes" id="UP001467690">
    <property type="component" value="Unassembled WGS sequence"/>
</dbReference>
<reference evidence="6 7" key="1">
    <citation type="submission" date="2024-06" db="EMBL/GenBank/DDBJ databases">
        <authorList>
            <person name="Chen R.Y."/>
        </authorList>
    </citation>
    <scope>NUCLEOTIDE SEQUENCE [LARGE SCALE GENOMIC DNA]</scope>
    <source>
        <strain evidence="6 7">D2</strain>
    </source>
</reference>
<evidence type="ECO:0000256" key="3">
    <source>
        <dbReference type="ARBA" id="ARBA00022490"/>
    </source>
</evidence>
<evidence type="ECO:0000256" key="2">
    <source>
        <dbReference type="ARBA" id="ARBA00010736"/>
    </source>
</evidence>
<evidence type="ECO:0000259" key="5">
    <source>
        <dbReference type="PROSITE" id="PS51350"/>
    </source>
</evidence>
<sequence>MQIKKKLLITNKLGLHARAATQLVQVSQAYKSNINLICAGKSANANSVMALLMLAGATGTEIEVECTGPDAELALQAIEALINAKFNETE</sequence>
<dbReference type="SUPFAM" id="SSF55594">
    <property type="entry name" value="HPr-like"/>
    <property type="match status" value="1"/>
</dbReference>
<dbReference type="NCBIfam" id="TIGR01003">
    <property type="entry name" value="PTS_HPr_family"/>
    <property type="match status" value="1"/>
</dbReference>
<dbReference type="InterPro" id="IPR002114">
    <property type="entry name" value="PTS_HPr_Ser_P_site"/>
</dbReference>